<evidence type="ECO:0000313" key="2">
    <source>
        <dbReference type="EMBL" id="CAL4062305.1"/>
    </source>
</evidence>
<sequence>MAIFIKHIIFFICLTYIMIIQQTLSVFIMKHEGKSYNVREIALELFSEEAKHKCYADISHIGSDIYKTSPEDSEKITLWLWPFDPGEIKIQKGENNITTVPFKASTDEKINWKIIVFEVPMCSLMWGCGNSSVDFEGFENVNNKHIQSITFEKSNETPVIIKSSKKLLWTDCQPIVSGTMFLEIFGTDYKKTTTISSEIANQTSNKTIMILSLMLANSFLVIIILGLYVWKLQKNNIKKDENLELSHMHIDGQENNVSRHDSDNSLYGVRIER</sequence>
<name>A0AAV2PN71_MEGNR</name>
<feature type="transmembrane region" description="Helical" evidence="1">
    <location>
        <begin position="208"/>
        <end position="230"/>
    </location>
</feature>
<keyword evidence="1" id="KW-0472">Membrane</keyword>
<protein>
    <submittedName>
        <fullName evidence="2">Uncharacterized protein</fullName>
    </submittedName>
</protein>
<reference evidence="2 3" key="1">
    <citation type="submission" date="2024-05" db="EMBL/GenBank/DDBJ databases">
        <authorList>
            <person name="Wallberg A."/>
        </authorList>
    </citation>
    <scope>NUCLEOTIDE SEQUENCE [LARGE SCALE GENOMIC DNA]</scope>
</reference>
<gene>
    <name evidence="2" type="ORF">MNOR_LOCUS2604</name>
</gene>
<organism evidence="2 3">
    <name type="scientific">Meganyctiphanes norvegica</name>
    <name type="common">Northern krill</name>
    <name type="synonym">Thysanopoda norvegica</name>
    <dbReference type="NCBI Taxonomy" id="48144"/>
    <lineage>
        <taxon>Eukaryota</taxon>
        <taxon>Metazoa</taxon>
        <taxon>Ecdysozoa</taxon>
        <taxon>Arthropoda</taxon>
        <taxon>Crustacea</taxon>
        <taxon>Multicrustacea</taxon>
        <taxon>Malacostraca</taxon>
        <taxon>Eumalacostraca</taxon>
        <taxon>Eucarida</taxon>
        <taxon>Euphausiacea</taxon>
        <taxon>Euphausiidae</taxon>
        <taxon>Meganyctiphanes</taxon>
    </lineage>
</organism>
<dbReference type="EMBL" id="CAXKWB010000811">
    <property type="protein sequence ID" value="CAL4062305.1"/>
    <property type="molecule type" value="Genomic_DNA"/>
</dbReference>
<evidence type="ECO:0000313" key="3">
    <source>
        <dbReference type="Proteomes" id="UP001497623"/>
    </source>
</evidence>
<keyword evidence="1" id="KW-0812">Transmembrane</keyword>
<proteinExistence type="predicted"/>
<dbReference type="Proteomes" id="UP001497623">
    <property type="component" value="Unassembled WGS sequence"/>
</dbReference>
<evidence type="ECO:0000256" key="1">
    <source>
        <dbReference type="SAM" id="Phobius"/>
    </source>
</evidence>
<feature type="transmembrane region" description="Helical" evidence="1">
    <location>
        <begin position="7"/>
        <end position="29"/>
    </location>
</feature>
<dbReference type="AlphaFoldDB" id="A0AAV2PN71"/>
<comment type="caution">
    <text evidence="2">The sequence shown here is derived from an EMBL/GenBank/DDBJ whole genome shotgun (WGS) entry which is preliminary data.</text>
</comment>
<accession>A0AAV2PN71</accession>
<keyword evidence="3" id="KW-1185">Reference proteome</keyword>
<keyword evidence="1" id="KW-1133">Transmembrane helix</keyword>